<sequence>MEKGIEKLDDIINSKLMKLKETPALLSMTEHQLKRTGSRMMARMSLLVCNAICGNNEKALPLAAAMELFHNFSLIHDDIIDEDELRRGQEAVWKKWGMQKAIVGGDCMLSLAYQSMIDVVKEWGMLEVSRKVLEAFNLLVKEVFEGECMDIDFEGRVDVSIKECLKMIEMKSGASVGFSSFCGAISAGAENSIVNSYTTFGRNYGIALQIKNDLIDMTSPDLIGKGQNSDIKKRKKTIPVTYALESASGKDLEKLIRYYEKRQDEGVCEIPNIFKKVGAFKYAEEMASMYKSIAMTELKEIGKVVKSEGQKCLYQTAAGDFNMGNTPLDFKV</sequence>
<gene>
    <name evidence="7" type="ORF">LY28_01726</name>
</gene>
<dbReference type="GO" id="GO:0004659">
    <property type="term" value="F:prenyltransferase activity"/>
    <property type="evidence" value="ECO:0007669"/>
    <property type="project" value="InterPro"/>
</dbReference>
<dbReference type="AlphaFoldDB" id="A0A318XMN9"/>
<dbReference type="EMBL" id="QKMR01000008">
    <property type="protein sequence ID" value="PYG88016.1"/>
    <property type="molecule type" value="Genomic_DNA"/>
</dbReference>
<dbReference type="InterPro" id="IPR000092">
    <property type="entry name" value="Polyprenyl_synt"/>
</dbReference>
<evidence type="ECO:0000313" key="8">
    <source>
        <dbReference type="Proteomes" id="UP000248132"/>
    </source>
</evidence>
<dbReference type="Gene3D" id="1.10.600.10">
    <property type="entry name" value="Farnesyl Diphosphate Synthase"/>
    <property type="match status" value="1"/>
</dbReference>
<evidence type="ECO:0000256" key="4">
    <source>
        <dbReference type="ARBA" id="ARBA00022723"/>
    </source>
</evidence>
<name>A0A318XMN9_9FIRM</name>
<accession>A0A318XMN9</accession>
<dbReference type="Proteomes" id="UP000248132">
    <property type="component" value="Unassembled WGS sequence"/>
</dbReference>
<dbReference type="SFLD" id="SFLDS00005">
    <property type="entry name" value="Isoprenoid_Synthase_Type_I"/>
    <property type="match status" value="1"/>
</dbReference>
<evidence type="ECO:0000256" key="5">
    <source>
        <dbReference type="ARBA" id="ARBA00022842"/>
    </source>
</evidence>
<protein>
    <submittedName>
        <fullName evidence="7">Geranylgeranyl diphosphate synthase type I/geranylgeranyl diphosphate synthase type II</fullName>
    </submittedName>
</protein>
<dbReference type="PANTHER" id="PTHR12001:SF85">
    <property type="entry name" value="SHORT CHAIN ISOPRENYL DIPHOSPHATE SYNTHASE"/>
    <property type="match status" value="1"/>
</dbReference>
<evidence type="ECO:0000313" key="7">
    <source>
        <dbReference type="EMBL" id="PYG88016.1"/>
    </source>
</evidence>
<dbReference type="OrthoDB" id="9805316at2"/>
<comment type="caution">
    <text evidence="7">The sequence shown here is derived from an EMBL/GenBank/DDBJ whole genome shotgun (WGS) entry which is preliminary data.</text>
</comment>
<dbReference type="SUPFAM" id="SSF48576">
    <property type="entry name" value="Terpenoid synthases"/>
    <property type="match status" value="1"/>
</dbReference>
<evidence type="ECO:0000256" key="6">
    <source>
        <dbReference type="RuleBase" id="RU004466"/>
    </source>
</evidence>
<dbReference type="InterPro" id="IPR008949">
    <property type="entry name" value="Isoprenoid_synthase_dom_sf"/>
</dbReference>
<organism evidence="7 8">
    <name type="scientific">Ruminiclostridium sufflavum DSM 19573</name>
    <dbReference type="NCBI Taxonomy" id="1121337"/>
    <lineage>
        <taxon>Bacteria</taxon>
        <taxon>Bacillati</taxon>
        <taxon>Bacillota</taxon>
        <taxon>Clostridia</taxon>
        <taxon>Eubacteriales</taxon>
        <taxon>Oscillospiraceae</taxon>
        <taxon>Ruminiclostridium</taxon>
    </lineage>
</organism>
<comment type="cofactor">
    <cofactor evidence="1">
        <name>Mg(2+)</name>
        <dbReference type="ChEBI" id="CHEBI:18420"/>
    </cofactor>
</comment>
<comment type="similarity">
    <text evidence="2 6">Belongs to the FPP/GGPP synthase family.</text>
</comment>
<evidence type="ECO:0000256" key="3">
    <source>
        <dbReference type="ARBA" id="ARBA00022679"/>
    </source>
</evidence>
<dbReference type="Pfam" id="PF00348">
    <property type="entry name" value="polyprenyl_synt"/>
    <property type="match status" value="1"/>
</dbReference>
<dbReference type="PANTHER" id="PTHR12001">
    <property type="entry name" value="GERANYLGERANYL PYROPHOSPHATE SYNTHASE"/>
    <property type="match status" value="1"/>
</dbReference>
<dbReference type="PROSITE" id="PS00723">
    <property type="entry name" value="POLYPRENYL_SYNTHASE_1"/>
    <property type="match status" value="1"/>
</dbReference>
<evidence type="ECO:0000256" key="2">
    <source>
        <dbReference type="ARBA" id="ARBA00006706"/>
    </source>
</evidence>
<keyword evidence="4" id="KW-0479">Metal-binding</keyword>
<reference evidence="7 8" key="1">
    <citation type="submission" date="2018-06" db="EMBL/GenBank/DDBJ databases">
        <title>Genomic Encyclopedia of Type Strains, Phase I: the one thousand microbial genomes (KMG-I) project.</title>
        <authorList>
            <person name="Kyrpides N."/>
        </authorList>
    </citation>
    <scope>NUCLEOTIDE SEQUENCE [LARGE SCALE GENOMIC DNA]</scope>
    <source>
        <strain evidence="7 8">DSM 19573</strain>
    </source>
</reference>
<evidence type="ECO:0000256" key="1">
    <source>
        <dbReference type="ARBA" id="ARBA00001946"/>
    </source>
</evidence>
<dbReference type="GO" id="GO:0008299">
    <property type="term" value="P:isoprenoid biosynthetic process"/>
    <property type="evidence" value="ECO:0007669"/>
    <property type="project" value="InterPro"/>
</dbReference>
<dbReference type="RefSeq" id="WP_110461763.1">
    <property type="nucleotide sequence ID" value="NZ_QKMR01000008.1"/>
</dbReference>
<keyword evidence="5" id="KW-0460">Magnesium</keyword>
<dbReference type="InterPro" id="IPR033749">
    <property type="entry name" value="Polyprenyl_synt_CS"/>
</dbReference>
<keyword evidence="3 6" id="KW-0808">Transferase</keyword>
<keyword evidence="8" id="KW-1185">Reference proteome</keyword>
<dbReference type="CDD" id="cd00685">
    <property type="entry name" value="Trans_IPPS_HT"/>
    <property type="match status" value="1"/>
</dbReference>
<dbReference type="GO" id="GO:0046872">
    <property type="term" value="F:metal ion binding"/>
    <property type="evidence" value="ECO:0007669"/>
    <property type="project" value="UniProtKB-KW"/>
</dbReference>
<proteinExistence type="inferred from homology"/>